<keyword evidence="3" id="KW-1185">Reference proteome</keyword>
<sequence length="192" mass="21452">MENSMLIMEQYLGSERRSKVRAVRTFKPVCIEAEGQTLVALMRDISTTGAGFETETGLKVGQELRYRWGDEPFRKAEVIWVDGGRFGVANHEVLAPKDLFSKRYRSVRVPISAPTSIFVDGNRVEAETVNFSQKGVCALVSDQIRNGALATLKIGKRYFEGATAKWGENDRIGFAFSNGMPIHEMSRLLTGR</sequence>
<dbReference type="Pfam" id="PF07238">
    <property type="entry name" value="PilZ"/>
    <property type="match status" value="2"/>
</dbReference>
<reference evidence="2 3" key="1">
    <citation type="submission" date="2019-12" db="EMBL/GenBank/DDBJ databases">
        <title>Genomic-based taxomic classification of the family Erythrobacteraceae.</title>
        <authorList>
            <person name="Xu L."/>
        </authorList>
    </citation>
    <scope>NUCLEOTIDE SEQUENCE [LARGE SCALE GENOMIC DNA]</scope>
    <source>
        <strain evidence="2 3">JCM 12189</strain>
    </source>
</reference>
<protein>
    <recommendedName>
        <fullName evidence="1">PilZ domain-containing protein</fullName>
    </recommendedName>
</protein>
<organism evidence="2 3">
    <name type="scientific">Qipengyuania aquimaris</name>
    <dbReference type="NCBI Taxonomy" id="255984"/>
    <lineage>
        <taxon>Bacteria</taxon>
        <taxon>Pseudomonadati</taxon>
        <taxon>Pseudomonadota</taxon>
        <taxon>Alphaproteobacteria</taxon>
        <taxon>Sphingomonadales</taxon>
        <taxon>Erythrobacteraceae</taxon>
        <taxon>Qipengyuania</taxon>
    </lineage>
</organism>
<feature type="domain" description="PilZ" evidence="1">
    <location>
        <begin position="104"/>
        <end position="188"/>
    </location>
</feature>
<dbReference type="Proteomes" id="UP000432727">
    <property type="component" value="Unassembled WGS sequence"/>
</dbReference>
<feature type="domain" description="PilZ" evidence="1">
    <location>
        <begin position="15"/>
        <end position="89"/>
    </location>
</feature>
<gene>
    <name evidence="2" type="ORF">GRI34_00035</name>
</gene>
<evidence type="ECO:0000313" key="3">
    <source>
        <dbReference type="Proteomes" id="UP000432727"/>
    </source>
</evidence>
<proteinExistence type="predicted"/>
<dbReference type="SUPFAM" id="SSF141371">
    <property type="entry name" value="PilZ domain-like"/>
    <property type="match status" value="1"/>
</dbReference>
<dbReference type="InterPro" id="IPR009875">
    <property type="entry name" value="PilZ_domain"/>
</dbReference>
<dbReference type="AlphaFoldDB" id="A0A6I4TJP3"/>
<name>A0A6I4TJP3_9SPHN</name>
<evidence type="ECO:0000259" key="1">
    <source>
        <dbReference type="Pfam" id="PF07238"/>
    </source>
</evidence>
<accession>A0A6I4TJP3</accession>
<comment type="caution">
    <text evidence="2">The sequence shown here is derived from an EMBL/GenBank/DDBJ whole genome shotgun (WGS) entry which is preliminary data.</text>
</comment>
<dbReference type="GO" id="GO:0035438">
    <property type="term" value="F:cyclic-di-GMP binding"/>
    <property type="evidence" value="ECO:0007669"/>
    <property type="project" value="InterPro"/>
</dbReference>
<evidence type="ECO:0000313" key="2">
    <source>
        <dbReference type="EMBL" id="MXO94803.1"/>
    </source>
</evidence>
<dbReference type="EMBL" id="WTYI01000001">
    <property type="protein sequence ID" value="MXO94803.1"/>
    <property type="molecule type" value="Genomic_DNA"/>
</dbReference>